<organism evidence="1 2">
    <name type="scientific">Streptomyces rhizosphaericus</name>
    <dbReference type="NCBI Taxonomy" id="114699"/>
    <lineage>
        <taxon>Bacteria</taxon>
        <taxon>Bacillati</taxon>
        <taxon>Actinomycetota</taxon>
        <taxon>Actinomycetes</taxon>
        <taxon>Kitasatosporales</taxon>
        <taxon>Streptomycetaceae</taxon>
        <taxon>Streptomyces</taxon>
        <taxon>Streptomyces violaceusniger group</taxon>
    </lineage>
</organism>
<evidence type="ECO:0000313" key="1">
    <source>
        <dbReference type="EMBL" id="GAA0926477.1"/>
    </source>
</evidence>
<dbReference type="Proteomes" id="UP001500418">
    <property type="component" value="Unassembled WGS sequence"/>
</dbReference>
<reference evidence="1 2" key="1">
    <citation type="journal article" date="2019" name="Int. J. Syst. Evol. Microbiol.">
        <title>The Global Catalogue of Microorganisms (GCM) 10K type strain sequencing project: providing services to taxonomists for standard genome sequencing and annotation.</title>
        <authorList>
            <consortium name="The Broad Institute Genomics Platform"/>
            <consortium name="The Broad Institute Genome Sequencing Center for Infectious Disease"/>
            <person name="Wu L."/>
            <person name="Ma J."/>
        </authorList>
    </citation>
    <scope>NUCLEOTIDE SEQUENCE [LARGE SCALE GENOMIC DNA]</scope>
    <source>
        <strain evidence="1 2">JCM 11444</strain>
    </source>
</reference>
<proteinExistence type="predicted"/>
<gene>
    <name evidence="1" type="ORF">GCM10009575_025870</name>
</gene>
<evidence type="ECO:0000313" key="2">
    <source>
        <dbReference type="Proteomes" id="UP001500418"/>
    </source>
</evidence>
<dbReference type="SUPFAM" id="SSF53474">
    <property type="entry name" value="alpha/beta-Hydrolases"/>
    <property type="match status" value="1"/>
</dbReference>
<name>A0ABN1PD77_9ACTN</name>
<dbReference type="Gene3D" id="3.40.50.1820">
    <property type="entry name" value="alpha/beta hydrolase"/>
    <property type="match status" value="1"/>
</dbReference>
<accession>A0ABN1PD77</accession>
<comment type="caution">
    <text evidence="1">The sequence shown here is derived from an EMBL/GenBank/DDBJ whole genome shotgun (WGS) entry which is preliminary data.</text>
</comment>
<evidence type="ECO:0008006" key="3">
    <source>
        <dbReference type="Google" id="ProtNLM"/>
    </source>
</evidence>
<protein>
    <recommendedName>
        <fullName evidence="3">Peptidase S33 tripeptidyl aminopeptidase-like C-terminal domain-containing protein</fullName>
    </recommendedName>
</protein>
<sequence>MPILLLVGTADLLTPPALMRHLARHLPSTEFRVLDEVGHAALWEAPPDWNAAALDFLTRHRVRPNRTVPVPKRSQRT</sequence>
<dbReference type="EMBL" id="BAAAID010000013">
    <property type="protein sequence ID" value="GAA0926477.1"/>
    <property type="molecule type" value="Genomic_DNA"/>
</dbReference>
<dbReference type="InterPro" id="IPR029058">
    <property type="entry name" value="AB_hydrolase_fold"/>
</dbReference>
<keyword evidence="2" id="KW-1185">Reference proteome</keyword>